<proteinExistence type="predicted"/>
<dbReference type="InterPro" id="IPR001650">
    <property type="entry name" value="Helicase_C-like"/>
</dbReference>
<dbReference type="Gene3D" id="3.40.50.300">
    <property type="entry name" value="P-loop containing nucleotide triphosphate hydrolases"/>
    <property type="match status" value="1"/>
</dbReference>
<reference evidence="8 9" key="1">
    <citation type="submission" date="2020-08" db="EMBL/GenBank/DDBJ databases">
        <title>Plant Genome Project.</title>
        <authorList>
            <person name="Zhang R.-G."/>
        </authorList>
    </citation>
    <scope>NUCLEOTIDE SEQUENCE [LARGE SCALE GENOMIC DNA]</scope>
    <source>
        <tissue evidence="8">Rhizome</tissue>
    </source>
</reference>
<protein>
    <recommendedName>
        <fullName evidence="7">Helicase C-terminal domain-containing protein</fullName>
    </recommendedName>
</protein>
<evidence type="ECO:0000256" key="1">
    <source>
        <dbReference type="ARBA" id="ARBA00004477"/>
    </source>
</evidence>
<evidence type="ECO:0000259" key="7">
    <source>
        <dbReference type="Pfam" id="PF00271"/>
    </source>
</evidence>
<evidence type="ECO:0000256" key="6">
    <source>
        <dbReference type="ARBA" id="ARBA00023136"/>
    </source>
</evidence>
<comment type="caution">
    <text evidence="8">The sequence shown here is derived from an EMBL/GenBank/DDBJ whole genome shotgun (WGS) entry which is preliminary data.</text>
</comment>
<dbReference type="Proteomes" id="UP000734854">
    <property type="component" value="Unassembled WGS sequence"/>
</dbReference>
<evidence type="ECO:0000313" key="9">
    <source>
        <dbReference type="Proteomes" id="UP000734854"/>
    </source>
</evidence>
<dbReference type="AlphaFoldDB" id="A0A8J5GNJ4"/>
<dbReference type="GO" id="GO:0005789">
    <property type="term" value="C:endoplasmic reticulum membrane"/>
    <property type="evidence" value="ECO:0007669"/>
    <property type="project" value="UniProtKB-SubCell"/>
</dbReference>
<evidence type="ECO:0000256" key="2">
    <source>
        <dbReference type="ARBA" id="ARBA00022692"/>
    </source>
</evidence>
<dbReference type="SUPFAM" id="SSF52540">
    <property type="entry name" value="P-loop containing nucleoside triphosphate hydrolases"/>
    <property type="match status" value="1"/>
</dbReference>
<dbReference type="Pfam" id="PF00271">
    <property type="entry name" value="Helicase_C"/>
    <property type="match status" value="1"/>
</dbReference>
<name>A0A8J5GNJ4_ZINOF</name>
<comment type="subcellular location">
    <subcellularLocation>
        <location evidence="1">Endoplasmic reticulum membrane</location>
        <topology evidence="1">Multi-pass membrane protein</topology>
    </subcellularLocation>
</comment>
<keyword evidence="6" id="KW-0472">Membrane</keyword>
<dbReference type="InterPro" id="IPR027417">
    <property type="entry name" value="P-loop_NTPase"/>
</dbReference>
<keyword evidence="4" id="KW-0256">Endoplasmic reticulum</keyword>
<sequence>MTLLMAFCDYIGNSIKDLVSAPRPSCPPVRRVTATADEKENAMEYGLPSSHCLNTVCLLGRKGYILLCTDVATRGLDIPAVDWIGQYDPPDEPKVRV</sequence>
<keyword evidence="5" id="KW-1133">Transmembrane helix</keyword>
<gene>
    <name evidence="8" type="ORF">ZIOFF_028839</name>
</gene>
<dbReference type="PANTHER" id="PTHR14969">
    <property type="entry name" value="SPHINGOSINE-1-PHOSPHATE PHOSPHOHYDROLASE"/>
    <property type="match status" value="1"/>
</dbReference>
<keyword evidence="3" id="KW-0378">Hydrolase</keyword>
<evidence type="ECO:0000313" key="8">
    <source>
        <dbReference type="EMBL" id="KAG6510800.1"/>
    </source>
</evidence>
<keyword evidence="9" id="KW-1185">Reference proteome</keyword>
<dbReference type="PANTHER" id="PTHR14969:SF28">
    <property type="entry name" value="DIHYDROSPHINGOSINE 1-PHOSPHATE PHOSPHATASE LCB3-RELATED"/>
    <property type="match status" value="1"/>
</dbReference>
<keyword evidence="2" id="KW-0812">Transmembrane</keyword>
<dbReference type="GO" id="GO:0042392">
    <property type="term" value="F:sphingosine-1-phosphate phosphatase activity"/>
    <property type="evidence" value="ECO:0007669"/>
    <property type="project" value="TreeGrafter"/>
</dbReference>
<dbReference type="EMBL" id="JACMSC010000008">
    <property type="protein sequence ID" value="KAG6510800.1"/>
    <property type="molecule type" value="Genomic_DNA"/>
</dbReference>
<evidence type="ECO:0000256" key="4">
    <source>
        <dbReference type="ARBA" id="ARBA00022824"/>
    </source>
</evidence>
<accession>A0A8J5GNJ4</accession>
<evidence type="ECO:0000256" key="3">
    <source>
        <dbReference type="ARBA" id="ARBA00022801"/>
    </source>
</evidence>
<organism evidence="8 9">
    <name type="scientific">Zingiber officinale</name>
    <name type="common">Ginger</name>
    <name type="synonym">Amomum zingiber</name>
    <dbReference type="NCBI Taxonomy" id="94328"/>
    <lineage>
        <taxon>Eukaryota</taxon>
        <taxon>Viridiplantae</taxon>
        <taxon>Streptophyta</taxon>
        <taxon>Embryophyta</taxon>
        <taxon>Tracheophyta</taxon>
        <taxon>Spermatophyta</taxon>
        <taxon>Magnoliopsida</taxon>
        <taxon>Liliopsida</taxon>
        <taxon>Zingiberales</taxon>
        <taxon>Zingiberaceae</taxon>
        <taxon>Zingiber</taxon>
    </lineage>
</organism>
<feature type="domain" description="Helicase C-terminal" evidence="7">
    <location>
        <begin position="62"/>
        <end position="94"/>
    </location>
</feature>
<evidence type="ECO:0000256" key="5">
    <source>
        <dbReference type="ARBA" id="ARBA00022989"/>
    </source>
</evidence>